<feature type="non-terminal residue" evidence="2">
    <location>
        <position position="1"/>
    </location>
</feature>
<proteinExistence type="predicted"/>
<reference evidence="2 3" key="1">
    <citation type="journal article" date="2019" name="Genome Biol. Evol.">
        <title>Insights into the evolution of the New World diploid cottons (Gossypium, subgenus Houzingenia) based on genome sequencing.</title>
        <authorList>
            <person name="Grover C.E."/>
            <person name="Arick M.A. 2nd"/>
            <person name="Thrash A."/>
            <person name="Conover J.L."/>
            <person name="Sanders W.S."/>
            <person name="Peterson D.G."/>
            <person name="Frelichowski J.E."/>
            <person name="Scheffler J.A."/>
            <person name="Scheffler B.E."/>
            <person name="Wendel J.F."/>
        </authorList>
    </citation>
    <scope>NUCLEOTIDE SEQUENCE [LARGE SCALE GENOMIC DNA]</scope>
    <source>
        <strain evidence="2">27</strain>
        <tissue evidence="2">Leaf</tissue>
    </source>
</reference>
<feature type="region of interest" description="Disordered" evidence="1">
    <location>
        <begin position="1"/>
        <end position="92"/>
    </location>
</feature>
<comment type="caution">
    <text evidence="2">The sequence shown here is derived from an EMBL/GenBank/DDBJ whole genome shotgun (WGS) entry which is preliminary data.</text>
</comment>
<feature type="compositionally biased region" description="Basic and acidic residues" evidence="1">
    <location>
        <begin position="18"/>
        <end position="50"/>
    </location>
</feature>
<keyword evidence="3" id="KW-1185">Reference proteome</keyword>
<dbReference type="EMBL" id="JABFAC010028236">
    <property type="protein sequence ID" value="MBA0633582.1"/>
    <property type="molecule type" value="Genomic_DNA"/>
</dbReference>
<gene>
    <name evidence="2" type="ORF">Godav_024959</name>
</gene>
<sequence length="119" mass="13128">TKLGVRRKWGQEEDWSENGEKENRFVAKTDSKNLGRGFHHEMVAKSEETRGGSTVSRGDRTNRTTKHVQGRGFVLAMPAPPPVGIGTSKPGFGTNVSSPPGIWRFPPIVLPKWLPLLPV</sequence>
<dbReference type="AlphaFoldDB" id="A0A7J8T6Y9"/>
<evidence type="ECO:0000313" key="3">
    <source>
        <dbReference type="Proteomes" id="UP000593561"/>
    </source>
</evidence>
<evidence type="ECO:0000313" key="2">
    <source>
        <dbReference type="EMBL" id="MBA0633582.1"/>
    </source>
</evidence>
<evidence type="ECO:0000256" key="1">
    <source>
        <dbReference type="SAM" id="MobiDB-lite"/>
    </source>
</evidence>
<organism evidence="2 3">
    <name type="scientific">Gossypium davidsonii</name>
    <name type="common">Davidson's cotton</name>
    <name type="synonym">Gossypium klotzschianum subsp. davidsonii</name>
    <dbReference type="NCBI Taxonomy" id="34287"/>
    <lineage>
        <taxon>Eukaryota</taxon>
        <taxon>Viridiplantae</taxon>
        <taxon>Streptophyta</taxon>
        <taxon>Embryophyta</taxon>
        <taxon>Tracheophyta</taxon>
        <taxon>Spermatophyta</taxon>
        <taxon>Magnoliopsida</taxon>
        <taxon>eudicotyledons</taxon>
        <taxon>Gunneridae</taxon>
        <taxon>Pentapetalae</taxon>
        <taxon>rosids</taxon>
        <taxon>malvids</taxon>
        <taxon>Malvales</taxon>
        <taxon>Malvaceae</taxon>
        <taxon>Malvoideae</taxon>
        <taxon>Gossypium</taxon>
    </lineage>
</organism>
<dbReference type="Proteomes" id="UP000593561">
    <property type="component" value="Unassembled WGS sequence"/>
</dbReference>
<protein>
    <submittedName>
        <fullName evidence="2">Uncharacterized protein</fullName>
    </submittedName>
</protein>
<name>A0A7J8T6Y9_GOSDV</name>
<accession>A0A7J8T6Y9</accession>
<feature type="non-terminal residue" evidence="2">
    <location>
        <position position="119"/>
    </location>
</feature>